<gene>
    <name evidence="2" type="ORF">GCM10010251_95800</name>
</gene>
<feature type="region of interest" description="Disordered" evidence="1">
    <location>
        <begin position="1"/>
        <end position="20"/>
    </location>
</feature>
<evidence type="ECO:0000256" key="1">
    <source>
        <dbReference type="SAM" id="MobiDB-lite"/>
    </source>
</evidence>
<reference evidence="2" key="1">
    <citation type="journal article" date="2014" name="Int. J. Syst. Evol. Microbiol.">
        <title>Complete genome sequence of Corynebacterium casei LMG S-19264T (=DSM 44701T), isolated from a smear-ripened cheese.</title>
        <authorList>
            <consortium name="US DOE Joint Genome Institute (JGI-PGF)"/>
            <person name="Walter F."/>
            <person name="Albersmeier A."/>
            <person name="Kalinowski J."/>
            <person name="Ruckert C."/>
        </authorList>
    </citation>
    <scope>NUCLEOTIDE SEQUENCE</scope>
    <source>
        <strain evidence="2">JCM 4346</strain>
    </source>
</reference>
<evidence type="ECO:0000313" key="2">
    <source>
        <dbReference type="EMBL" id="GGR64021.1"/>
    </source>
</evidence>
<proteinExistence type="predicted"/>
<reference evidence="2" key="2">
    <citation type="submission" date="2020-09" db="EMBL/GenBank/DDBJ databases">
        <authorList>
            <person name="Sun Q."/>
            <person name="Ohkuma M."/>
        </authorList>
    </citation>
    <scope>NUCLEOTIDE SEQUENCE</scope>
    <source>
        <strain evidence="2">JCM 4346</strain>
    </source>
</reference>
<comment type="caution">
    <text evidence="2">The sequence shown here is derived from an EMBL/GenBank/DDBJ whole genome shotgun (WGS) entry which is preliminary data.</text>
</comment>
<accession>A0A918L0S1</accession>
<name>A0A918L0S1_9ACTN</name>
<dbReference type="AlphaFoldDB" id="A0A918L0S1"/>
<organism evidence="2 3">
    <name type="scientific">Streptomyces aurantiogriseus</name>
    <dbReference type="NCBI Taxonomy" id="66870"/>
    <lineage>
        <taxon>Bacteria</taxon>
        <taxon>Bacillati</taxon>
        <taxon>Actinomycetota</taxon>
        <taxon>Actinomycetes</taxon>
        <taxon>Kitasatosporales</taxon>
        <taxon>Streptomycetaceae</taxon>
        <taxon>Streptomyces</taxon>
    </lineage>
</organism>
<dbReference type="Proteomes" id="UP000658320">
    <property type="component" value="Unassembled WGS sequence"/>
</dbReference>
<sequence length="60" mass="6212">MVVGSAAWADGATANASGRAKSAAAKARSLRRMTDLDFLAGVRRTLWSRACDLSKSGVAT</sequence>
<protein>
    <submittedName>
        <fullName evidence="2">Uncharacterized protein</fullName>
    </submittedName>
</protein>
<evidence type="ECO:0000313" key="3">
    <source>
        <dbReference type="Proteomes" id="UP000658320"/>
    </source>
</evidence>
<dbReference type="EMBL" id="BMSX01000049">
    <property type="protein sequence ID" value="GGR64021.1"/>
    <property type="molecule type" value="Genomic_DNA"/>
</dbReference>
<keyword evidence="3" id="KW-1185">Reference proteome</keyword>